<dbReference type="EMBL" id="FQZK01000007">
    <property type="protein sequence ID" value="SHJ57451.1"/>
    <property type="molecule type" value="Genomic_DNA"/>
</dbReference>
<protein>
    <submittedName>
        <fullName evidence="4">Peptidase family M23</fullName>
    </submittedName>
</protein>
<dbReference type="PANTHER" id="PTHR21666">
    <property type="entry name" value="PEPTIDASE-RELATED"/>
    <property type="match status" value="1"/>
</dbReference>
<dbReference type="STRING" id="758803.SAMN05421803_107148"/>
<dbReference type="RefSeq" id="WP_245833159.1">
    <property type="nucleotide sequence ID" value="NZ_FQZK01000007.1"/>
</dbReference>
<dbReference type="InterPro" id="IPR050570">
    <property type="entry name" value="Cell_wall_metabolism_enzyme"/>
</dbReference>
<accession>A0A1M6KER8</accession>
<organism evidence="4 5">
    <name type="scientific">Nocardiopsis flavescens</name>
    <dbReference type="NCBI Taxonomy" id="758803"/>
    <lineage>
        <taxon>Bacteria</taxon>
        <taxon>Bacillati</taxon>
        <taxon>Actinomycetota</taxon>
        <taxon>Actinomycetes</taxon>
        <taxon>Streptosporangiales</taxon>
        <taxon>Nocardiopsidaceae</taxon>
        <taxon>Nocardiopsis</taxon>
    </lineage>
</organism>
<evidence type="ECO:0000259" key="3">
    <source>
        <dbReference type="Pfam" id="PF01551"/>
    </source>
</evidence>
<dbReference type="InterPro" id="IPR011055">
    <property type="entry name" value="Dup_hybrid_motif"/>
</dbReference>
<name>A0A1M6KER8_9ACTN</name>
<gene>
    <name evidence="4" type="ORF">SAMN05421803_107148</name>
</gene>
<keyword evidence="5" id="KW-1185">Reference proteome</keyword>
<dbReference type="Proteomes" id="UP000184452">
    <property type="component" value="Unassembled WGS sequence"/>
</dbReference>
<evidence type="ECO:0000313" key="4">
    <source>
        <dbReference type="EMBL" id="SHJ57451.1"/>
    </source>
</evidence>
<dbReference type="InterPro" id="IPR016047">
    <property type="entry name" value="M23ase_b-sheet_dom"/>
</dbReference>
<proteinExistence type="predicted"/>
<dbReference type="Pfam" id="PF01551">
    <property type="entry name" value="Peptidase_M23"/>
    <property type="match status" value="1"/>
</dbReference>
<sequence>MRILLLLMLLLPALLLSPPPAPVPPADRAWNWPLDPPPRVLRPFDPPGRPWLPGHRGVDLAAEPGRDVLAAGPGRVHFAGTVAGTPVVSVSHGELRTTYLPVETDLARGDPVRGGQVIGTLAEGPRHCADRPCLHWGLLSGREYLDPLSLLGPVRTRLLPRPGPAGTASQ</sequence>
<keyword evidence="1 2" id="KW-0732">Signal</keyword>
<dbReference type="AlphaFoldDB" id="A0A1M6KER8"/>
<evidence type="ECO:0000256" key="1">
    <source>
        <dbReference type="ARBA" id="ARBA00022729"/>
    </source>
</evidence>
<dbReference type="Gene3D" id="2.70.70.10">
    <property type="entry name" value="Glucose Permease (Domain IIA)"/>
    <property type="match status" value="1"/>
</dbReference>
<dbReference type="GO" id="GO:0004222">
    <property type="term" value="F:metalloendopeptidase activity"/>
    <property type="evidence" value="ECO:0007669"/>
    <property type="project" value="TreeGrafter"/>
</dbReference>
<dbReference type="PANTHER" id="PTHR21666:SF289">
    <property type="entry name" value="L-ALA--D-GLU ENDOPEPTIDASE"/>
    <property type="match status" value="1"/>
</dbReference>
<evidence type="ECO:0000313" key="5">
    <source>
        <dbReference type="Proteomes" id="UP000184452"/>
    </source>
</evidence>
<feature type="signal peptide" evidence="2">
    <location>
        <begin position="1"/>
        <end position="21"/>
    </location>
</feature>
<feature type="chain" id="PRO_5039075638" evidence="2">
    <location>
        <begin position="22"/>
        <end position="170"/>
    </location>
</feature>
<feature type="domain" description="M23ase beta-sheet core" evidence="3">
    <location>
        <begin position="54"/>
        <end position="147"/>
    </location>
</feature>
<dbReference type="CDD" id="cd12797">
    <property type="entry name" value="M23_peptidase"/>
    <property type="match status" value="1"/>
</dbReference>
<reference evidence="4 5" key="1">
    <citation type="submission" date="2016-11" db="EMBL/GenBank/DDBJ databases">
        <authorList>
            <person name="Jaros S."/>
            <person name="Januszkiewicz K."/>
            <person name="Wedrychowicz H."/>
        </authorList>
    </citation>
    <scope>NUCLEOTIDE SEQUENCE [LARGE SCALE GENOMIC DNA]</scope>
    <source>
        <strain evidence="4 5">CGMCC 4.5723</strain>
    </source>
</reference>
<evidence type="ECO:0000256" key="2">
    <source>
        <dbReference type="SAM" id="SignalP"/>
    </source>
</evidence>
<dbReference type="SUPFAM" id="SSF51261">
    <property type="entry name" value="Duplicated hybrid motif"/>
    <property type="match status" value="1"/>
</dbReference>